<sequence>MKFVAGTALFASVAHGLMDGFKFGDLGKFGDIDFKIPDFAGEKADAVDKAIGAKDGFSKVKTPWYLGGDLPKTGPFKADLPVCFFTDEEGSFPIVDIGGVSVELQCVRQDASIRSRLEQFSETILSQSNGGFGGELGVEVGELAGELPQLGDVTVAALVLHVNLPKNSSAIIKTGFELESAIDGIFPCWYYSSILNPWGGFEHFVTEGVDDFDPSDDESVMPFKCLLDDVRDPFIFPGETPEATSSDYFLIKFDHGISISYAESSLGLMASNSTEFSKGFDSLCGVFGSLTVQVPKGVPFTVAGYDDGSKGMKEFYKPSA</sequence>
<reference evidence="1" key="1">
    <citation type="submission" date="2014-11" db="EMBL/GenBank/DDBJ databases">
        <authorList>
            <person name="Otto D Thomas"/>
            <person name="Naeem Raeece"/>
        </authorList>
    </citation>
    <scope>NUCLEOTIDE SEQUENCE</scope>
</reference>
<dbReference type="VEuPathDB" id="CryptoDB:Cvel_6260"/>
<accession>A0A0G4HBT5</accession>
<dbReference type="PhylomeDB" id="A0A0G4HBT5"/>
<proteinExistence type="predicted"/>
<dbReference type="AlphaFoldDB" id="A0A0G4HBT5"/>
<organism evidence="1">
    <name type="scientific">Chromera velia CCMP2878</name>
    <dbReference type="NCBI Taxonomy" id="1169474"/>
    <lineage>
        <taxon>Eukaryota</taxon>
        <taxon>Sar</taxon>
        <taxon>Alveolata</taxon>
        <taxon>Colpodellida</taxon>
        <taxon>Chromeraceae</taxon>
        <taxon>Chromera</taxon>
    </lineage>
</organism>
<name>A0A0G4HBT5_9ALVE</name>
<gene>
    <name evidence="1" type="ORF">Cvel_6260</name>
</gene>
<protein>
    <submittedName>
        <fullName evidence="1">Uncharacterized protein</fullName>
    </submittedName>
</protein>
<evidence type="ECO:0000313" key="1">
    <source>
        <dbReference type="EMBL" id="CEM41501.1"/>
    </source>
</evidence>
<dbReference type="EMBL" id="CDMZ01002246">
    <property type="protein sequence ID" value="CEM41501.1"/>
    <property type="molecule type" value="Genomic_DNA"/>
</dbReference>